<evidence type="ECO:0000313" key="2">
    <source>
        <dbReference type="EMBL" id="ADB16551.1"/>
    </source>
</evidence>
<dbReference type="AlphaFoldDB" id="D2QZR8"/>
<dbReference type="SUPFAM" id="SSF48452">
    <property type="entry name" value="TPR-like"/>
    <property type="match status" value="1"/>
</dbReference>
<accession>D2QZR8</accession>
<keyword evidence="3" id="KW-1185">Reference proteome</keyword>
<sequence length="717" mass="77641">MAVDPYQPCPCGIDKKLKFCCGNEIVGELERVEQAIGGEQRLAALDLINRLLSENSKRPCLHMYKAMVQMGLSELEAARATVQEMLALGEDNPAAQALAAMIDAIDGEPRKGIARLQRALELEQGKLVDVVYQAIGTIGRALYESGEMLAARAHLMFQVGASGSKDQQAVEGLIELQSSGQMPLVAYSAADLMLPDAAGPLSAAGVAAVNESLREAAIGCWAKAIKKLTELTARENEPMLWKNIGVLHTYLAQTDEAIAAFRKYVSLPGVPRDEAVEIEALVQYLSPPSDVDLVSEMTITYSVTDALALQEQLLSNRRLQAMPVDPTMYRTAEEPPPMSVYMVLDREIPASAEGLKIEAIPRVLGELFLFGKQTDRNARVEFVTLKDDQYWNKTLSIAEVLGRFGGGKESEEGIPSISNVGAALMVNWRLPDGTPLELRDALVAEHRQHLMLKVLPEIPRSVLEGKTLRQAAAEPALQNRALAAILLLDLAEPDENPIYNELRKSLGLPTADPIDPSGIRLGTLTPARLVRVDVTKLDDASLVQAYRQSMMLAAARLLKTIAAEVIRRPSLDAELDKAEVYFLLHRTTQSMDEALDYIQKAQAAALATGKSPAQYLLAEVPLRVQRREQQEFVRLVDTIRSKYMSEPGVAQALYQILAQLGLVRPQGGMPMPGGMPGPMAGPPPAAAAPGLWTPDAPAAAPPAAGGKGSKLWLPGMD</sequence>
<dbReference type="Proteomes" id="UP000001887">
    <property type="component" value="Chromosome"/>
</dbReference>
<dbReference type="OrthoDB" id="242313at2"/>
<organism evidence="2 3">
    <name type="scientific">Pirellula staleyi (strain ATCC 27377 / DSM 6068 / ICPB 4128)</name>
    <name type="common">Pirella staleyi</name>
    <dbReference type="NCBI Taxonomy" id="530564"/>
    <lineage>
        <taxon>Bacteria</taxon>
        <taxon>Pseudomonadati</taxon>
        <taxon>Planctomycetota</taxon>
        <taxon>Planctomycetia</taxon>
        <taxon>Pirellulales</taxon>
        <taxon>Pirellulaceae</taxon>
        <taxon>Pirellula</taxon>
    </lineage>
</organism>
<dbReference type="HOGENOM" id="CLU_384440_0_0_0"/>
<dbReference type="Gene3D" id="1.25.40.10">
    <property type="entry name" value="Tetratricopeptide repeat domain"/>
    <property type="match status" value="1"/>
</dbReference>
<dbReference type="KEGG" id="psl:Psta_1877"/>
<dbReference type="InterPro" id="IPR011990">
    <property type="entry name" value="TPR-like_helical_dom_sf"/>
</dbReference>
<feature type="compositionally biased region" description="Pro residues" evidence="1">
    <location>
        <begin position="673"/>
        <end position="686"/>
    </location>
</feature>
<gene>
    <name evidence="2" type="ordered locus">Psta_1877</name>
</gene>
<evidence type="ECO:0000256" key="1">
    <source>
        <dbReference type="SAM" id="MobiDB-lite"/>
    </source>
</evidence>
<reference evidence="2 3" key="1">
    <citation type="journal article" date="2009" name="Stand. Genomic Sci.">
        <title>Complete genome sequence of Pirellula staleyi type strain (ATCC 27377).</title>
        <authorList>
            <person name="Clum A."/>
            <person name="Tindall B.J."/>
            <person name="Sikorski J."/>
            <person name="Ivanova N."/>
            <person name="Mavrommatis K."/>
            <person name="Lucas S."/>
            <person name="Glavina del Rio T."/>
            <person name="Nolan M."/>
            <person name="Chen F."/>
            <person name="Tice H."/>
            <person name="Pitluck S."/>
            <person name="Cheng J.F."/>
            <person name="Chertkov O."/>
            <person name="Brettin T."/>
            <person name="Han C."/>
            <person name="Detter J.C."/>
            <person name="Kuske C."/>
            <person name="Bruce D."/>
            <person name="Goodwin L."/>
            <person name="Ovchinikova G."/>
            <person name="Pati A."/>
            <person name="Mikhailova N."/>
            <person name="Chen A."/>
            <person name="Palaniappan K."/>
            <person name="Land M."/>
            <person name="Hauser L."/>
            <person name="Chang Y.J."/>
            <person name="Jeffries C.D."/>
            <person name="Chain P."/>
            <person name="Rohde M."/>
            <person name="Goker M."/>
            <person name="Bristow J."/>
            <person name="Eisen J.A."/>
            <person name="Markowitz V."/>
            <person name="Hugenholtz P."/>
            <person name="Kyrpides N.C."/>
            <person name="Klenk H.P."/>
            <person name="Lapidus A."/>
        </authorList>
    </citation>
    <scope>NUCLEOTIDE SEQUENCE [LARGE SCALE GENOMIC DNA]</scope>
    <source>
        <strain evidence="3">ATCC 27377 / DSM 6068 / ICPB 4128</strain>
    </source>
</reference>
<dbReference type="STRING" id="530564.Psta_1877"/>
<evidence type="ECO:0000313" key="3">
    <source>
        <dbReference type="Proteomes" id="UP000001887"/>
    </source>
</evidence>
<proteinExistence type="predicted"/>
<name>D2QZR8_PIRSD</name>
<dbReference type="eggNOG" id="COG0457">
    <property type="taxonomic scope" value="Bacteria"/>
</dbReference>
<evidence type="ECO:0008006" key="4">
    <source>
        <dbReference type="Google" id="ProtNLM"/>
    </source>
</evidence>
<feature type="region of interest" description="Disordered" evidence="1">
    <location>
        <begin position="671"/>
        <end position="717"/>
    </location>
</feature>
<protein>
    <recommendedName>
        <fullName evidence="4">SEC-C motif domain protein</fullName>
    </recommendedName>
</protein>
<dbReference type="EMBL" id="CP001848">
    <property type="protein sequence ID" value="ADB16551.1"/>
    <property type="molecule type" value="Genomic_DNA"/>
</dbReference>